<dbReference type="EMBL" id="JBAMIC010000002">
    <property type="protein sequence ID" value="KAK7112174.1"/>
    <property type="molecule type" value="Genomic_DNA"/>
</dbReference>
<dbReference type="GO" id="GO:0034626">
    <property type="term" value="P:fatty acid elongation, polyunsaturated fatty acid"/>
    <property type="evidence" value="ECO:0007669"/>
    <property type="project" value="TreeGrafter"/>
</dbReference>
<dbReference type="GO" id="GO:0005789">
    <property type="term" value="C:endoplasmic reticulum membrane"/>
    <property type="evidence" value="ECO:0007669"/>
    <property type="project" value="TreeGrafter"/>
</dbReference>
<organism evidence="13 14">
    <name type="scientific">Littorina saxatilis</name>
    <dbReference type="NCBI Taxonomy" id="31220"/>
    <lineage>
        <taxon>Eukaryota</taxon>
        <taxon>Metazoa</taxon>
        <taxon>Spiralia</taxon>
        <taxon>Lophotrochozoa</taxon>
        <taxon>Mollusca</taxon>
        <taxon>Gastropoda</taxon>
        <taxon>Caenogastropoda</taxon>
        <taxon>Littorinimorpha</taxon>
        <taxon>Littorinoidea</taxon>
        <taxon>Littorinidae</taxon>
        <taxon>Littorina</taxon>
    </lineage>
</organism>
<dbReference type="Proteomes" id="UP001374579">
    <property type="component" value="Unassembled WGS sequence"/>
</dbReference>
<comment type="catalytic activity">
    <reaction evidence="11 12">
        <text>a very-long-chain acyl-CoA + malonyl-CoA + H(+) = a very-long-chain 3-oxoacyl-CoA + CO2 + CoA</text>
        <dbReference type="Rhea" id="RHEA:32727"/>
        <dbReference type="ChEBI" id="CHEBI:15378"/>
        <dbReference type="ChEBI" id="CHEBI:16526"/>
        <dbReference type="ChEBI" id="CHEBI:57287"/>
        <dbReference type="ChEBI" id="CHEBI:57384"/>
        <dbReference type="ChEBI" id="CHEBI:90725"/>
        <dbReference type="ChEBI" id="CHEBI:90736"/>
        <dbReference type="EC" id="2.3.1.199"/>
    </reaction>
</comment>
<dbReference type="GO" id="GO:0009922">
    <property type="term" value="F:fatty acid elongase activity"/>
    <property type="evidence" value="ECO:0007669"/>
    <property type="project" value="UniProtKB-EC"/>
</dbReference>
<evidence type="ECO:0000313" key="13">
    <source>
        <dbReference type="EMBL" id="KAK7112174.1"/>
    </source>
</evidence>
<dbReference type="InterPro" id="IPR030457">
    <property type="entry name" value="ELO_CS"/>
</dbReference>
<keyword evidence="8 12" id="KW-0443">Lipid metabolism</keyword>
<feature type="transmembrane region" description="Helical" evidence="12">
    <location>
        <begin position="205"/>
        <end position="223"/>
    </location>
</feature>
<feature type="transmembrane region" description="Helical" evidence="12">
    <location>
        <begin position="180"/>
        <end position="199"/>
    </location>
</feature>
<keyword evidence="10 12" id="KW-0275">Fatty acid biosynthesis</keyword>
<dbReference type="EC" id="2.3.1.199" evidence="12"/>
<keyword evidence="5 12" id="KW-0812">Transmembrane</keyword>
<keyword evidence="6 12" id="KW-0276">Fatty acid metabolism</keyword>
<dbReference type="GO" id="GO:0030148">
    <property type="term" value="P:sphingolipid biosynthetic process"/>
    <property type="evidence" value="ECO:0007669"/>
    <property type="project" value="TreeGrafter"/>
</dbReference>
<evidence type="ECO:0000256" key="4">
    <source>
        <dbReference type="ARBA" id="ARBA00022679"/>
    </source>
</evidence>
<dbReference type="InterPro" id="IPR002076">
    <property type="entry name" value="ELO_fam"/>
</dbReference>
<keyword evidence="4 12" id="KW-0808">Transferase</keyword>
<comment type="subcellular location">
    <subcellularLocation>
        <location evidence="1">Membrane</location>
        <topology evidence="1">Multi-pass membrane protein</topology>
    </subcellularLocation>
</comment>
<evidence type="ECO:0000256" key="11">
    <source>
        <dbReference type="ARBA" id="ARBA00047375"/>
    </source>
</evidence>
<dbReference type="GO" id="GO:0019367">
    <property type="term" value="P:fatty acid elongation, saturated fatty acid"/>
    <property type="evidence" value="ECO:0007669"/>
    <property type="project" value="TreeGrafter"/>
</dbReference>
<protein>
    <recommendedName>
        <fullName evidence="12">Elongation of very long chain fatty acids protein</fullName>
        <ecNumber evidence="12">2.3.1.199</ecNumber>
    </recommendedName>
    <alternativeName>
        <fullName evidence="12">Very-long-chain 3-oxoacyl-CoA synthase</fullName>
    </alternativeName>
</protein>
<dbReference type="PROSITE" id="PS01188">
    <property type="entry name" value="ELO"/>
    <property type="match status" value="1"/>
</dbReference>
<gene>
    <name evidence="13" type="ORF">V1264_011664</name>
</gene>
<dbReference type="GO" id="GO:0042761">
    <property type="term" value="P:very long-chain fatty acid biosynthetic process"/>
    <property type="evidence" value="ECO:0007669"/>
    <property type="project" value="TreeGrafter"/>
</dbReference>
<evidence type="ECO:0000256" key="5">
    <source>
        <dbReference type="ARBA" id="ARBA00022692"/>
    </source>
</evidence>
<dbReference type="PANTHER" id="PTHR11157">
    <property type="entry name" value="FATTY ACID ACYL TRANSFERASE-RELATED"/>
    <property type="match status" value="1"/>
</dbReference>
<comment type="caution">
    <text evidence="13">The sequence shown here is derived from an EMBL/GenBank/DDBJ whole genome shotgun (WGS) entry which is preliminary data.</text>
</comment>
<sequence>MAVESRYMSFLWLMLDLPTLPLFCAYLVMIGLSGVWQRLVPPATSLRPLLILHNFACCLASVISLCGFAYGNWESGSLYSRQTSVLLTNIFKLYWMTKVLELLDTVFMILRHKSRQISFLHVYHHSSMLLLSDLAYHYYPWPGIGVFLGMNSFVHIVLYLYYGLAALFPDSPPTWKRQMTQIQILQFLVGFVLASYGYVYHNYCMYSILYGITMTWLFSNFYYQAYVKKRPSKKAEVVHNGKAD</sequence>
<dbReference type="PANTHER" id="PTHR11157:SF134">
    <property type="entry name" value="ELONGATION OF FATTY ACIDS PROTEIN 1-RELATED"/>
    <property type="match status" value="1"/>
</dbReference>
<comment type="caution">
    <text evidence="12">Lacks conserved residue(s) required for the propagation of feature annotation.</text>
</comment>
<evidence type="ECO:0000256" key="8">
    <source>
        <dbReference type="ARBA" id="ARBA00023098"/>
    </source>
</evidence>
<dbReference type="AlphaFoldDB" id="A0AAN9GL67"/>
<evidence type="ECO:0000256" key="9">
    <source>
        <dbReference type="ARBA" id="ARBA00023136"/>
    </source>
</evidence>
<proteinExistence type="inferred from homology"/>
<evidence type="ECO:0000256" key="3">
    <source>
        <dbReference type="ARBA" id="ARBA00022516"/>
    </source>
</evidence>
<keyword evidence="14" id="KW-1185">Reference proteome</keyword>
<keyword evidence="3 12" id="KW-0444">Lipid biosynthesis</keyword>
<comment type="similarity">
    <text evidence="2 12">Belongs to the ELO family.</text>
</comment>
<accession>A0AAN9GL67</accession>
<evidence type="ECO:0000256" key="12">
    <source>
        <dbReference type="RuleBase" id="RU361115"/>
    </source>
</evidence>
<evidence type="ECO:0000256" key="1">
    <source>
        <dbReference type="ARBA" id="ARBA00004141"/>
    </source>
</evidence>
<evidence type="ECO:0000256" key="6">
    <source>
        <dbReference type="ARBA" id="ARBA00022832"/>
    </source>
</evidence>
<dbReference type="GO" id="GO:0034625">
    <property type="term" value="P:fatty acid elongation, monounsaturated fatty acid"/>
    <property type="evidence" value="ECO:0007669"/>
    <property type="project" value="TreeGrafter"/>
</dbReference>
<dbReference type="Pfam" id="PF01151">
    <property type="entry name" value="ELO"/>
    <property type="match status" value="1"/>
</dbReference>
<feature type="transmembrane region" description="Helical" evidence="12">
    <location>
        <begin position="145"/>
        <end position="168"/>
    </location>
</feature>
<evidence type="ECO:0000313" key="14">
    <source>
        <dbReference type="Proteomes" id="UP001374579"/>
    </source>
</evidence>
<reference evidence="13 14" key="1">
    <citation type="submission" date="2024-02" db="EMBL/GenBank/DDBJ databases">
        <title>Chromosome-scale genome assembly of the rough periwinkle Littorina saxatilis.</title>
        <authorList>
            <person name="De Jode A."/>
            <person name="Faria R."/>
            <person name="Formenti G."/>
            <person name="Sims Y."/>
            <person name="Smith T.P."/>
            <person name="Tracey A."/>
            <person name="Wood J.M.D."/>
            <person name="Zagrodzka Z.B."/>
            <person name="Johannesson K."/>
            <person name="Butlin R.K."/>
            <person name="Leder E.H."/>
        </authorList>
    </citation>
    <scope>NUCLEOTIDE SEQUENCE [LARGE SCALE GENOMIC DNA]</scope>
    <source>
        <strain evidence="13">Snail1</strain>
        <tissue evidence="13">Muscle</tissue>
    </source>
</reference>
<evidence type="ECO:0000256" key="7">
    <source>
        <dbReference type="ARBA" id="ARBA00022989"/>
    </source>
</evidence>
<keyword evidence="9 12" id="KW-0472">Membrane</keyword>
<evidence type="ECO:0000256" key="2">
    <source>
        <dbReference type="ARBA" id="ARBA00007263"/>
    </source>
</evidence>
<name>A0AAN9GL67_9CAEN</name>
<evidence type="ECO:0000256" key="10">
    <source>
        <dbReference type="ARBA" id="ARBA00023160"/>
    </source>
</evidence>
<feature type="transmembrane region" description="Helical" evidence="12">
    <location>
        <begin position="51"/>
        <end position="73"/>
    </location>
</feature>
<keyword evidence="7 12" id="KW-1133">Transmembrane helix</keyword>